<feature type="transmembrane region" description="Helical" evidence="1">
    <location>
        <begin position="170"/>
        <end position="190"/>
    </location>
</feature>
<sequence>EVEAMYLWAPRGKLVSQVAHKCFCQESVRYIQYTVTASCRNQPLSPKPPFVYRRPTTLYGAPISLKPVLCERLSAMSELQPFSSSSEDHQVPDTPKLSNKAKLKRAVKDYGATVIIFHVTISLMSLGISYLAISSGVDVASLLSKLGLDSTSEIATGASTFVVAYAVHKVFAPVRISITLGSTPFIVRYLRRVGILKPPKPN</sequence>
<dbReference type="EMBL" id="GEBQ01031806">
    <property type="protein sequence ID" value="JAT08171.1"/>
    <property type="molecule type" value="Transcribed_RNA"/>
</dbReference>
<keyword evidence="1" id="KW-0472">Membrane</keyword>
<evidence type="ECO:0000256" key="1">
    <source>
        <dbReference type="SAM" id="Phobius"/>
    </source>
</evidence>
<name>A0A1B6K9R0_9HEMI</name>
<evidence type="ECO:0000313" key="4">
    <source>
        <dbReference type="EMBL" id="JAT16101.1"/>
    </source>
</evidence>
<dbReference type="AlphaFoldDB" id="A0A1B6K9R0"/>
<evidence type="ECO:0000313" key="3">
    <source>
        <dbReference type="EMBL" id="JAT08171.1"/>
    </source>
</evidence>
<proteinExistence type="predicted"/>
<dbReference type="PANTHER" id="PTHR21377:SF0">
    <property type="entry name" value="PROTEIN FAM210B, MITOCHONDRIAL"/>
    <property type="match status" value="1"/>
</dbReference>
<gene>
    <name evidence="4" type="ORF">g.37707</name>
    <name evidence="3" type="ORF">g.37709</name>
</gene>
<dbReference type="EMBL" id="GEBQ01023876">
    <property type="protein sequence ID" value="JAT16101.1"/>
    <property type="molecule type" value="Transcribed_RNA"/>
</dbReference>
<evidence type="ECO:0000259" key="2">
    <source>
        <dbReference type="Pfam" id="PF06916"/>
    </source>
</evidence>
<accession>A0A1B6K9R0</accession>
<keyword evidence="1" id="KW-1133">Transmembrane helix</keyword>
<dbReference type="PANTHER" id="PTHR21377">
    <property type="entry name" value="PROTEIN FAM210B, MITOCHONDRIAL"/>
    <property type="match status" value="1"/>
</dbReference>
<feature type="transmembrane region" description="Helical" evidence="1">
    <location>
        <begin position="110"/>
        <end position="133"/>
    </location>
</feature>
<organism evidence="3">
    <name type="scientific">Graphocephala atropunctata</name>
    <dbReference type="NCBI Taxonomy" id="36148"/>
    <lineage>
        <taxon>Eukaryota</taxon>
        <taxon>Metazoa</taxon>
        <taxon>Ecdysozoa</taxon>
        <taxon>Arthropoda</taxon>
        <taxon>Hexapoda</taxon>
        <taxon>Insecta</taxon>
        <taxon>Pterygota</taxon>
        <taxon>Neoptera</taxon>
        <taxon>Paraneoptera</taxon>
        <taxon>Hemiptera</taxon>
        <taxon>Auchenorrhyncha</taxon>
        <taxon>Membracoidea</taxon>
        <taxon>Cicadellidae</taxon>
        <taxon>Cicadellinae</taxon>
        <taxon>Cicadellini</taxon>
        <taxon>Graphocephala</taxon>
    </lineage>
</organism>
<dbReference type="Pfam" id="PF06916">
    <property type="entry name" value="FAM210A-B_dom"/>
    <property type="match status" value="1"/>
</dbReference>
<feature type="non-terminal residue" evidence="3">
    <location>
        <position position="1"/>
    </location>
</feature>
<feature type="domain" description="DUF1279" evidence="2">
    <location>
        <begin position="102"/>
        <end position="185"/>
    </location>
</feature>
<keyword evidence="1" id="KW-0812">Transmembrane</keyword>
<dbReference type="GO" id="GO:0005739">
    <property type="term" value="C:mitochondrion"/>
    <property type="evidence" value="ECO:0007669"/>
    <property type="project" value="TreeGrafter"/>
</dbReference>
<dbReference type="InterPro" id="IPR009688">
    <property type="entry name" value="FAM210A/B-like_dom"/>
</dbReference>
<reference evidence="3" key="1">
    <citation type="submission" date="2015-11" db="EMBL/GenBank/DDBJ databases">
        <title>De novo transcriptome assembly of four potential Pierce s Disease insect vectors from Arizona vineyards.</title>
        <authorList>
            <person name="Tassone E.E."/>
        </authorList>
    </citation>
    <scope>NUCLEOTIDE SEQUENCE</scope>
</reference>
<protein>
    <recommendedName>
        <fullName evidence="2">DUF1279 domain-containing protein</fullName>
    </recommendedName>
</protein>
<dbReference type="InterPro" id="IPR045866">
    <property type="entry name" value="FAM210A/B-like"/>
</dbReference>